<protein>
    <submittedName>
        <fullName evidence="1">Uncharacterized protein</fullName>
    </submittedName>
</protein>
<name>A0A370PYX8_ASPPH</name>
<evidence type="ECO:0000313" key="1">
    <source>
        <dbReference type="EMBL" id="RDK47381.1"/>
    </source>
</evidence>
<dbReference type="EMBL" id="KZ851845">
    <property type="protein sequence ID" value="RDK47381.1"/>
    <property type="molecule type" value="Genomic_DNA"/>
</dbReference>
<gene>
    <name evidence="1" type="ORF">M752DRAFT_73570</name>
</gene>
<keyword evidence="2" id="KW-1185">Reference proteome</keyword>
<sequence length="109" mass="12004">MLSVSHSLTHCFRTIRTLSTLRIPLPMQFIASSNCTSERATTMASFCCSFWSFPIPSFADFLIHCLLPPLLVLACGFQHIKHAAGSSRLALPKHCILHHQISAAPRGLS</sequence>
<dbReference type="Proteomes" id="UP000254937">
    <property type="component" value="Unassembled WGS sequence"/>
</dbReference>
<organism evidence="1 2">
    <name type="scientific">Aspergillus phoenicis ATCC 13157</name>
    <dbReference type="NCBI Taxonomy" id="1353007"/>
    <lineage>
        <taxon>Eukaryota</taxon>
        <taxon>Fungi</taxon>
        <taxon>Dikarya</taxon>
        <taxon>Ascomycota</taxon>
        <taxon>Pezizomycotina</taxon>
        <taxon>Eurotiomycetes</taxon>
        <taxon>Eurotiomycetidae</taxon>
        <taxon>Eurotiales</taxon>
        <taxon>Aspergillaceae</taxon>
        <taxon>Aspergillus</taxon>
    </lineage>
</organism>
<evidence type="ECO:0000313" key="2">
    <source>
        <dbReference type="Proteomes" id="UP000254937"/>
    </source>
</evidence>
<proteinExistence type="predicted"/>
<reference evidence="1 2" key="1">
    <citation type="submission" date="2018-07" db="EMBL/GenBank/DDBJ databases">
        <title>Section-level genome sequencing of Aspergillus section Nigri to investigate inter- and intra-species variation.</title>
        <authorList>
            <consortium name="DOE Joint Genome Institute"/>
            <person name="Vesth T.C."/>
            <person name="Nybo J.L."/>
            <person name="Theobald S."/>
            <person name="Frisvad J.C."/>
            <person name="Larsen T.O."/>
            <person name="Nielsen K.F."/>
            <person name="Hoof J.B."/>
            <person name="Brandl J."/>
            <person name="Salamov A."/>
            <person name="Riley R."/>
            <person name="Gladden J.M."/>
            <person name="Phatale P."/>
            <person name="Nielsen M.T."/>
            <person name="Lyhne E.K."/>
            <person name="Kogle M.E."/>
            <person name="Strasser K."/>
            <person name="McDonnell E."/>
            <person name="Barry K."/>
            <person name="Clum A."/>
            <person name="Chen C."/>
            <person name="Nolan M."/>
            <person name="Sandor L."/>
            <person name="Kuo A."/>
            <person name="Lipzen A."/>
            <person name="Hainaut M."/>
            <person name="Drula E."/>
            <person name="Tsang A."/>
            <person name="Magnuson J.K."/>
            <person name="Henrissat B."/>
            <person name="Wiebenga A."/>
            <person name="Simmons B.A."/>
            <person name="Makela M.R."/>
            <person name="De vries R.P."/>
            <person name="Grigoriev I.V."/>
            <person name="Mortensen U.H."/>
            <person name="Baker S.E."/>
            <person name="Andersen M.R."/>
        </authorList>
    </citation>
    <scope>NUCLEOTIDE SEQUENCE [LARGE SCALE GENOMIC DNA]</scope>
    <source>
        <strain evidence="1 2">ATCC 13157</strain>
    </source>
</reference>
<accession>A0A370PYX8</accession>
<dbReference type="AlphaFoldDB" id="A0A370PYX8"/>